<dbReference type="Proteomes" id="UP000005756">
    <property type="component" value="Unassembled WGS sequence"/>
</dbReference>
<name>A0A265DYE7_9GAMM</name>
<proteinExistence type="inferred from homology"/>
<dbReference type="Pfam" id="PF00420">
    <property type="entry name" value="Oxidored_q2"/>
    <property type="match status" value="1"/>
</dbReference>
<dbReference type="STRING" id="1072583.KUC_1248"/>
<accession>A0A265DYE7</accession>
<keyword evidence="3" id="KW-1003">Cell membrane</keyword>
<evidence type="ECO:0000313" key="11">
    <source>
        <dbReference type="Proteomes" id="UP000216538"/>
    </source>
</evidence>
<reference evidence="9 11" key="2">
    <citation type="submission" date="2017-07" db="EMBL/GenBank/DDBJ databases">
        <title>Shotgun whole genome sequences of three halophilic bacterial isolates.</title>
        <authorList>
            <person name="Pozzo T."/>
            <person name="Higdon S.M."/>
            <person name="Quillaguaman J."/>
        </authorList>
    </citation>
    <scope>NUCLEOTIDE SEQUENCE [LARGE SCALE GENOMIC DNA]</scope>
    <source>
        <strain evidence="9 11">LC1</strain>
    </source>
</reference>
<dbReference type="RefSeq" id="WP_007112226.1">
    <property type="nucleotide sequence ID" value="NZ_JH393257.1"/>
</dbReference>
<evidence type="ECO:0000313" key="10">
    <source>
        <dbReference type="Proteomes" id="UP000005756"/>
    </source>
</evidence>
<keyword evidence="5 7" id="KW-1133">Transmembrane helix</keyword>
<evidence type="ECO:0000256" key="2">
    <source>
        <dbReference type="ARBA" id="ARBA00010388"/>
    </source>
</evidence>
<sequence>MSLLFTDIALTSDALFALLGALLVAMSLVSVFTARHLIRRLLAVNILSSAVFLLLVLTARTADGIDPIPHALVLTGIVVSVSTTAVVLALYLRRYRREPPC</sequence>
<dbReference type="EMBL" id="NPEY01000006">
    <property type="protein sequence ID" value="OZT74342.1"/>
    <property type="molecule type" value="Genomic_DNA"/>
</dbReference>
<evidence type="ECO:0000256" key="1">
    <source>
        <dbReference type="ARBA" id="ARBA00004651"/>
    </source>
</evidence>
<feature type="transmembrane region" description="Helical" evidence="7">
    <location>
        <begin position="71"/>
        <end position="92"/>
    </location>
</feature>
<comment type="subcellular location">
    <subcellularLocation>
        <location evidence="1">Cell membrane</location>
        <topology evidence="1">Multi-pass membrane protein</topology>
    </subcellularLocation>
</comment>
<dbReference type="Proteomes" id="UP000216538">
    <property type="component" value="Unassembled WGS sequence"/>
</dbReference>
<dbReference type="InterPro" id="IPR039428">
    <property type="entry name" value="NUOK/Mnh_C1-like"/>
</dbReference>
<dbReference type="AlphaFoldDB" id="A0A265DYE7"/>
<evidence type="ECO:0000313" key="8">
    <source>
        <dbReference type="EMBL" id="EHJ94290.1"/>
    </source>
</evidence>
<evidence type="ECO:0008006" key="12">
    <source>
        <dbReference type="Google" id="ProtNLM"/>
    </source>
</evidence>
<evidence type="ECO:0000256" key="4">
    <source>
        <dbReference type="ARBA" id="ARBA00022692"/>
    </source>
</evidence>
<dbReference type="InterPro" id="IPR050601">
    <property type="entry name" value="CPA3_antiporter_subunitC"/>
</dbReference>
<gene>
    <name evidence="9" type="ORF">CE457_10160</name>
    <name evidence="8" type="ORF">KUC_1248</name>
</gene>
<dbReference type="Gene3D" id="1.10.287.3510">
    <property type="match status" value="1"/>
</dbReference>
<reference evidence="8 10" key="1">
    <citation type="submission" date="2011-10" db="EMBL/GenBank/DDBJ databases">
        <authorList>
            <person name="Quillaguamn J."/>
            <person name="Guzmn D."/>
            <person name="Balderrama-Subieta A."/>
            <person name="Cardona-Ortuo C."/>
            <person name="Guevara-Martnez M."/>
            <person name="Callisaya-Quispe N."/>
        </authorList>
    </citation>
    <scope>NUCLEOTIDE SEQUENCE [LARGE SCALE GENOMIC DNA]</scope>
    <source>
        <strain evidence="8 10">LC1</strain>
    </source>
</reference>
<dbReference type="PANTHER" id="PTHR34583">
    <property type="entry name" value="ANTIPORTER SUBUNIT MNHC2-RELATED"/>
    <property type="match status" value="1"/>
</dbReference>
<feature type="transmembrane region" description="Helical" evidence="7">
    <location>
        <begin position="41"/>
        <end position="59"/>
    </location>
</feature>
<protein>
    <recommendedName>
        <fullName evidence="12">Na+/H+ antiporter subunit C</fullName>
    </recommendedName>
</protein>
<comment type="similarity">
    <text evidence="2">Belongs to the CPA3 antiporters (TC 2.A.63) subunit C family.</text>
</comment>
<dbReference type="PANTHER" id="PTHR34583:SF2">
    <property type="entry name" value="ANTIPORTER SUBUNIT MNHC2-RELATED"/>
    <property type="match status" value="1"/>
</dbReference>
<evidence type="ECO:0000313" key="9">
    <source>
        <dbReference type="EMBL" id="OZT74342.1"/>
    </source>
</evidence>
<evidence type="ECO:0000256" key="7">
    <source>
        <dbReference type="SAM" id="Phobius"/>
    </source>
</evidence>
<evidence type="ECO:0000256" key="6">
    <source>
        <dbReference type="ARBA" id="ARBA00023136"/>
    </source>
</evidence>
<dbReference type="EMBL" id="JH393257">
    <property type="protein sequence ID" value="EHJ94290.1"/>
    <property type="molecule type" value="Genomic_DNA"/>
</dbReference>
<keyword evidence="4 7" id="KW-0812">Transmembrane</keyword>
<feature type="transmembrane region" description="Helical" evidence="7">
    <location>
        <begin position="14"/>
        <end position="34"/>
    </location>
</feature>
<keyword evidence="11" id="KW-1185">Reference proteome</keyword>
<keyword evidence="6 7" id="KW-0472">Membrane</keyword>
<dbReference type="OrthoDB" id="1494613at2"/>
<evidence type="ECO:0000256" key="5">
    <source>
        <dbReference type="ARBA" id="ARBA00022989"/>
    </source>
</evidence>
<organism evidence="8 10">
    <name type="scientific">Vreelandella boliviensis LC1</name>
    <dbReference type="NCBI Taxonomy" id="1072583"/>
    <lineage>
        <taxon>Bacteria</taxon>
        <taxon>Pseudomonadati</taxon>
        <taxon>Pseudomonadota</taxon>
        <taxon>Gammaproteobacteria</taxon>
        <taxon>Oceanospirillales</taxon>
        <taxon>Halomonadaceae</taxon>
        <taxon>Vreelandella</taxon>
    </lineage>
</organism>
<evidence type="ECO:0000256" key="3">
    <source>
        <dbReference type="ARBA" id="ARBA00022475"/>
    </source>
</evidence>
<dbReference type="GO" id="GO:0005886">
    <property type="term" value="C:plasma membrane"/>
    <property type="evidence" value="ECO:0007669"/>
    <property type="project" value="UniProtKB-SubCell"/>
</dbReference>